<organism evidence="1 2">
    <name type="scientific">Methyloceanibacter superfactus</name>
    <dbReference type="NCBI Taxonomy" id="1774969"/>
    <lineage>
        <taxon>Bacteria</taxon>
        <taxon>Pseudomonadati</taxon>
        <taxon>Pseudomonadota</taxon>
        <taxon>Alphaproteobacteria</taxon>
        <taxon>Hyphomicrobiales</taxon>
        <taxon>Hyphomicrobiaceae</taxon>
        <taxon>Methyloceanibacter</taxon>
    </lineage>
</organism>
<evidence type="ECO:0000313" key="1">
    <source>
        <dbReference type="EMBL" id="ODR94224.1"/>
    </source>
</evidence>
<reference evidence="1 2" key="1">
    <citation type="journal article" date="2016" name="Environ. Microbiol.">
        <title>New Methyloceanibacter diversity from North Sea sediments includes methanotroph containing solely the soluble methane monooxygenase.</title>
        <authorList>
            <person name="Vekeman B."/>
            <person name="Kerckhof F.M."/>
            <person name="Cremers G."/>
            <person name="de Vos P."/>
            <person name="Vandamme P."/>
            <person name="Boon N."/>
            <person name="Op den Camp H.J."/>
            <person name="Heylen K."/>
        </authorList>
    </citation>
    <scope>NUCLEOTIDE SEQUENCE [LARGE SCALE GENOMIC DNA]</scope>
    <source>
        <strain evidence="1 2">R-67175</strain>
    </source>
</reference>
<name>A0A1E3VL22_9HYPH</name>
<dbReference type="OrthoDB" id="8451856at2"/>
<evidence type="ECO:0000313" key="2">
    <source>
        <dbReference type="Proteomes" id="UP000094472"/>
    </source>
</evidence>
<accession>A0A1E3VL22</accession>
<dbReference type="AlphaFoldDB" id="A0A1E3VL22"/>
<proteinExistence type="predicted"/>
<gene>
    <name evidence="1" type="ORF">AUC69_03490</name>
</gene>
<dbReference type="RefSeq" id="WP_069442824.1">
    <property type="nucleotide sequence ID" value="NZ_LPWF01000036.1"/>
</dbReference>
<protein>
    <submittedName>
        <fullName evidence="1">Uncharacterized protein</fullName>
    </submittedName>
</protein>
<sequence length="117" mass="12935">MADAPPRVRFYYLKSTQFRAIHVDGAIGGITPRGLIHASVYSERPAIPQSQEHEVAPEGRLLDPIDTEGKLGIVRELDVDLIMSKQAAAELRDWLTKRIEELDEIQKKSKGAGGKTA</sequence>
<dbReference type="Proteomes" id="UP000094472">
    <property type="component" value="Unassembled WGS sequence"/>
</dbReference>
<dbReference type="EMBL" id="LPWF01000036">
    <property type="protein sequence ID" value="ODR94224.1"/>
    <property type="molecule type" value="Genomic_DNA"/>
</dbReference>
<comment type="caution">
    <text evidence="1">The sequence shown here is derived from an EMBL/GenBank/DDBJ whole genome shotgun (WGS) entry which is preliminary data.</text>
</comment>
<keyword evidence="2" id="KW-1185">Reference proteome</keyword>